<evidence type="ECO:0000256" key="1">
    <source>
        <dbReference type="ARBA" id="ARBA00004370"/>
    </source>
</evidence>
<evidence type="ECO:0000256" key="5">
    <source>
        <dbReference type="SAM" id="Phobius"/>
    </source>
</evidence>
<dbReference type="PROSITE" id="PS50885">
    <property type="entry name" value="HAMP"/>
    <property type="match status" value="1"/>
</dbReference>
<comment type="similarity">
    <text evidence="3">Belongs to the methyl-accepting chemotaxis (MCP) protein family.</text>
</comment>
<evidence type="ECO:0000313" key="9">
    <source>
        <dbReference type="Proteomes" id="UP000651977"/>
    </source>
</evidence>
<feature type="domain" description="HAMP" evidence="7">
    <location>
        <begin position="347"/>
        <end position="402"/>
    </location>
</feature>
<organism evidence="8 9">
    <name type="scientific">Agarivorans gilvus</name>
    <dbReference type="NCBI Taxonomy" id="680279"/>
    <lineage>
        <taxon>Bacteria</taxon>
        <taxon>Pseudomonadati</taxon>
        <taxon>Pseudomonadota</taxon>
        <taxon>Gammaproteobacteria</taxon>
        <taxon>Alteromonadales</taxon>
        <taxon>Alteromonadaceae</taxon>
        <taxon>Agarivorans</taxon>
    </lineage>
</organism>
<dbReference type="SMART" id="SM00283">
    <property type="entry name" value="MA"/>
    <property type="match status" value="1"/>
</dbReference>
<comment type="caution">
    <text evidence="8">The sequence shown here is derived from an EMBL/GenBank/DDBJ whole genome shotgun (WGS) entry which is preliminary data.</text>
</comment>
<sequence length="678" mass="73863">MLLGLRHRSISTQLQLVIGFIIVLGLGLMAELVYKQAAKALFEQTMADHKSKIEAVAAMAEGQFSSHLERAKNLEATFRNGYLKDLQVAEQIVNFAEFRVHDIHVRGTSLLGDTRYVDRFTADTGAVATLFSASGDDFVRIATSLKDNKQQPALATRLGTDHPAYQSLINGQSFHAKVKLFGNDYLTYYHPIEDQQGKVSALSFIGVPIGQATKEVFDRLSEIEWGETGYSIVLDNSRADLLGDALLHPTFKPGESLLHTGNQQLNERLKGVFEQTSGRIIYPYSYQGKTGDKYLVFTEVKGWNWKLLGGTFISEVIQASHHLLILIVVISLVVAVAVLIGLALLLRVMMKPLDALSCNMQRMGEGEISVQLAAGKADSSNEIERLNAGAQEMAAKLNLLVENIRACSRSLSGKSASVFADAEHSLNQLNHQQSQVEQVASAIEEMSSSATAVAQQVEQIADNVRTADEQSRQGTELVSRMISEIDLLNQQLYSSAEAIELVGEQSNNIQDVTKMINDIADQTNLLALNAAIEAARAGEQGRGFAVVADEVRTLARRTQESVKEVENIIAKLQVSTGNAVNMMNESQKRGANFTEHAGQTNQALLDISQQVANIASQSESIAATTEQQAMVSQDIAASASKISQLTSDSRDTAAQTASSATELQGLSQQLNHQVEQFR</sequence>
<dbReference type="Gene3D" id="3.30.450.20">
    <property type="entry name" value="PAS domain"/>
    <property type="match status" value="1"/>
</dbReference>
<name>A0ABQ1I0H8_9ALTE</name>
<dbReference type="InterPro" id="IPR004089">
    <property type="entry name" value="MCPsignal_dom"/>
</dbReference>
<comment type="subcellular location">
    <subcellularLocation>
        <location evidence="1">Membrane</location>
    </subcellularLocation>
</comment>
<dbReference type="EMBL" id="BMDY01000005">
    <property type="protein sequence ID" value="GGA99757.1"/>
    <property type="molecule type" value="Genomic_DNA"/>
</dbReference>
<keyword evidence="5" id="KW-0472">Membrane</keyword>
<proteinExistence type="inferred from homology"/>
<evidence type="ECO:0000256" key="2">
    <source>
        <dbReference type="ARBA" id="ARBA00023224"/>
    </source>
</evidence>
<dbReference type="PROSITE" id="PS50111">
    <property type="entry name" value="CHEMOTAXIS_TRANSDUC_2"/>
    <property type="match status" value="1"/>
</dbReference>
<evidence type="ECO:0000256" key="3">
    <source>
        <dbReference type="ARBA" id="ARBA00029447"/>
    </source>
</evidence>
<protein>
    <submittedName>
        <fullName evidence="8">Chemotaxis protein</fullName>
    </submittedName>
</protein>
<dbReference type="Proteomes" id="UP000651977">
    <property type="component" value="Unassembled WGS sequence"/>
</dbReference>
<gene>
    <name evidence="8" type="ORF">GCM10007414_11050</name>
</gene>
<evidence type="ECO:0000256" key="4">
    <source>
        <dbReference type="PROSITE-ProRule" id="PRU00284"/>
    </source>
</evidence>
<keyword evidence="9" id="KW-1185">Reference proteome</keyword>
<dbReference type="SUPFAM" id="SSF58104">
    <property type="entry name" value="Methyl-accepting chemotaxis protein (MCP) signaling domain"/>
    <property type="match status" value="1"/>
</dbReference>
<dbReference type="Pfam" id="PF17201">
    <property type="entry name" value="Cache_3-Cache_2"/>
    <property type="match status" value="1"/>
</dbReference>
<evidence type="ECO:0000259" key="6">
    <source>
        <dbReference type="PROSITE" id="PS50111"/>
    </source>
</evidence>
<keyword evidence="2 4" id="KW-0807">Transducer</keyword>
<dbReference type="CDD" id="cd11386">
    <property type="entry name" value="MCP_signal"/>
    <property type="match status" value="1"/>
</dbReference>
<keyword evidence="5" id="KW-0812">Transmembrane</keyword>
<dbReference type="InterPro" id="IPR003660">
    <property type="entry name" value="HAMP_dom"/>
</dbReference>
<feature type="transmembrane region" description="Helical" evidence="5">
    <location>
        <begin position="323"/>
        <end position="346"/>
    </location>
</feature>
<dbReference type="InterPro" id="IPR033462">
    <property type="entry name" value="Cache_3-Cache_2"/>
</dbReference>
<evidence type="ECO:0000313" key="8">
    <source>
        <dbReference type="EMBL" id="GGA99757.1"/>
    </source>
</evidence>
<reference evidence="9" key="1">
    <citation type="journal article" date="2019" name="Int. J. Syst. Evol. Microbiol.">
        <title>The Global Catalogue of Microorganisms (GCM) 10K type strain sequencing project: providing services to taxonomists for standard genome sequencing and annotation.</title>
        <authorList>
            <consortium name="The Broad Institute Genomics Platform"/>
            <consortium name="The Broad Institute Genome Sequencing Center for Infectious Disease"/>
            <person name="Wu L."/>
            <person name="Ma J."/>
        </authorList>
    </citation>
    <scope>NUCLEOTIDE SEQUENCE [LARGE SCALE GENOMIC DNA]</scope>
    <source>
        <strain evidence="9">CGMCC 1.10131</strain>
    </source>
</reference>
<dbReference type="PANTHER" id="PTHR32089:SF112">
    <property type="entry name" value="LYSOZYME-LIKE PROTEIN-RELATED"/>
    <property type="match status" value="1"/>
</dbReference>
<dbReference type="Pfam" id="PF00015">
    <property type="entry name" value="MCPsignal"/>
    <property type="match status" value="1"/>
</dbReference>
<keyword evidence="5" id="KW-1133">Transmembrane helix</keyword>
<dbReference type="SUPFAM" id="SSF103190">
    <property type="entry name" value="Sensory domain-like"/>
    <property type="match status" value="1"/>
</dbReference>
<feature type="domain" description="Methyl-accepting transducer" evidence="6">
    <location>
        <begin position="407"/>
        <end position="643"/>
    </location>
</feature>
<dbReference type="Gene3D" id="1.10.287.950">
    <property type="entry name" value="Methyl-accepting chemotaxis protein"/>
    <property type="match status" value="1"/>
</dbReference>
<feature type="transmembrane region" description="Helical" evidence="5">
    <location>
        <begin position="12"/>
        <end position="34"/>
    </location>
</feature>
<dbReference type="InterPro" id="IPR029151">
    <property type="entry name" value="Sensor-like_sf"/>
</dbReference>
<dbReference type="RefSeq" id="WP_055732386.1">
    <property type="nucleotide sequence ID" value="NZ_BMDY01000005.1"/>
</dbReference>
<dbReference type="PANTHER" id="PTHR32089">
    <property type="entry name" value="METHYL-ACCEPTING CHEMOTAXIS PROTEIN MCPB"/>
    <property type="match status" value="1"/>
</dbReference>
<evidence type="ECO:0000259" key="7">
    <source>
        <dbReference type="PROSITE" id="PS50885"/>
    </source>
</evidence>
<accession>A0ABQ1I0H8</accession>